<evidence type="ECO:0000256" key="1">
    <source>
        <dbReference type="SAM" id="Phobius"/>
    </source>
</evidence>
<protein>
    <submittedName>
        <fullName evidence="2">Uncharacterized protein</fullName>
    </submittedName>
</protein>
<accession>D3G1F4</accession>
<keyword evidence="2" id="KW-0614">Plasmid</keyword>
<dbReference type="HOGENOM" id="CLU_3395163_0_0_9"/>
<organism evidence="2 3">
    <name type="scientific">Alkalihalophilus pseudofirmus (strain ATCC BAA-2126 / JCM 17055 / OF4)</name>
    <name type="common">Bacillus pseudofirmus</name>
    <dbReference type="NCBI Taxonomy" id="398511"/>
    <lineage>
        <taxon>Bacteria</taxon>
        <taxon>Bacillati</taxon>
        <taxon>Bacillota</taxon>
        <taxon>Bacilli</taxon>
        <taxon>Bacillales</taxon>
        <taxon>Bacillaceae</taxon>
        <taxon>Alkalihalophilus</taxon>
    </lineage>
</organism>
<keyword evidence="1" id="KW-1133">Transmembrane helix</keyword>
<dbReference type="KEGG" id="bpf:BpOF4_20924"/>
<dbReference type="EMBL" id="CP001879">
    <property type="protein sequence ID" value="ADC52180.1"/>
    <property type="molecule type" value="Genomic_DNA"/>
</dbReference>
<name>D3G1F4_ALKPO</name>
<dbReference type="Proteomes" id="UP000001544">
    <property type="component" value="Plasmid pBpOF4-01"/>
</dbReference>
<gene>
    <name evidence="2" type="ordered locus">BpOF4_20924</name>
</gene>
<sequence>MQRALDILKELILIYLLPPIIVSHLIIYVFL</sequence>
<reference evidence="2 3" key="1">
    <citation type="journal article" date="2011" name="Environ. Microbiol.">
        <title>Genome of alkaliphilic Bacillus pseudofirmus OF4 reveals adaptations that support the ability to grow in an external pH range from 7.5 to 11.4.</title>
        <authorList>
            <person name="Janto B."/>
            <person name="Ahmed A."/>
            <person name="Ito M."/>
            <person name="Liu J."/>
            <person name="Hicks D.B."/>
            <person name="Pagni S."/>
            <person name="Fackelmayer O.J."/>
            <person name="Smith T.A."/>
            <person name="Earl J."/>
            <person name="Elbourne L.D."/>
            <person name="Hassan K."/>
            <person name="Paulsen I.T."/>
            <person name="Kolsto A.B."/>
            <person name="Tourasse N.J."/>
            <person name="Ehrlich G.D."/>
            <person name="Boissy R."/>
            <person name="Ivey D.M."/>
            <person name="Li G."/>
            <person name="Xue Y."/>
            <person name="Ma Y."/>
            <person name="Hu F.Z."/>
            <person name="Krulwich T.A."/>
        </authorList>
    </citation>
    <scope>NUCLEOTIDE SEQUENCE [LARGE SCALE GENOMIC DNA]</scope>
    <source>
        <strain evidence="3">ATCC BAA-2126 / JCM 17055 / OF4</strain>
    </source>
</reference>
<keyword evidence="3" id="KW-1185">Reference proteome</keyword>
<keyword evidence="1" id="KW-0812">Transmembrane</keyword>
<proteinExistence type="predicted"/>
<keyword evidence="1" id="KW-0472">Membrane</keyword>
<evidence type="ECO:0000313" key="3">
    <source>
        <dbReference type="Proteomes" id="UP000001544"/>
    </source>
</evidence>
<dbReference type="AlphaFoldDB" id="D3G1F4"/>
<geneLocation type="plasmid" evidence="2 3">
    <name>pBpOF4-01</name>
</geneLocation>
<evidence type="ECO:0000313" key="2">
    <source>
        <dbReference type="EMBL" id="ADC52180.1"/>
    </source>
</evidence>
<feature type="transmembrane region" description="Helical" evidence="1">
    <location>
        <begin position="12"/>
        <end position="30"/>
    </location>
</feature>